<feature type="region of interest" description="Disordered" evidence="1">
    <location>
        <begin position="79"/>
        <end position="129"/>
    </location>
</feature>
<keyword evidence="2" id="KW-1185">Reference proteome</keyword>
<dbReference type="GeneID" id="116659227"/>
<evidence type="ECO:0000313" key="2">
    <source>
        <dbReference type="Proteomes" id="UP000694856"/>
    </source>
</evidence>
<feature type="region of interest" description="Disordered" evidence="1">
    <location>
        <begin position="1"/>
        <end position="36"/>
    </location>
</feature>
<evidence type="ECO:0000313" key="3">
    <source>
        <dbReference type="RefSeq" id="XP_032322346.1"/>
    </source>
</evidence>
<feature type="region of interest" description="Disordered" evidence="1">
    <location>
        <begin position="266"/>
        <end position="309"/>
    </location>
</feature>
<sequence>MTRLGFLSYDPTPVEAQRPPGPAPPHGPAGRRTRHRPPVSAVLSSAVLLASLSLTLPLSVCGAAADPRAHSAVHLGVSASTTDKKMSSKGGGPYRAPTPGKQLSRACPRLGPGTQQQAPCSGQPRNAACPALRDRPWRHEGHPSAVNDTISQDCKILDDKGCRDSPESPGASSTVLSNNEPPRGLPVSPPGDFSTAPPPGLDTGARPESPFPEHNQPVHHSCWEYRKEQGNSDPAGTNQRHKETDFTVLGSEDSDAKLLLQELPGRMPGKDAQAGCRLSPPSADAPPGRTTAPPPNPQTGSRRKCPPPSGSLAVLAAHWLLRPSVRGGWGLLREGGTLGPRLREGPGLPQTPGKQSFSKLHLSPTLASSHAGQGQAEDAAVLRVKQAVDWIPPRSPQKSSFSFCNGSVIHLARLKLSLRGPTTHFCPELGSAQSGCGRILTAGPDQSTSNK</sequence>
<dbReference type="Proteomes" id="UP000694856">
    <property type="component" value="Chromosome 23"/>
</dbReference>
<feature type="region of interest" description="Disordered" evidence="1">
    <location>
        <begin position="157"/>
        <end position="217"/>
    </location>
</feature>
<protein>
    <submittedName>
        <fullName evidence="3">Basic salivary proline-rich protein 1-like</fullName>
    </submittedName>
</protein>
<reference evidence="3" key="1">
    <citation type="submission" date="2025-08" db="UniProtKB">
        <authorList>
            <consortium name="RefSeq"/>
        </authorList>
    </citation>
    <scope>IDENTIFICATION</scope>
    <source>
        <tissue evidence="3">Ear skin</tissue>
    </source>
</reference>
<dbReference type="RefSeq" id="XP_032322346.1">
    <property type="nucleotide sequence ID" value="XM_032466455.1"/>
</dbReference>
<feature type="compositionally biased region" description="Polar residues" evidence="1">
    <location>
        <begin position="170"/>
        <end position="180"/>
    </location>
</feature>
<feature type="compositionally biased region" description="Basic and acidic residues" evidence="1">
    <location>
        <begin position="157"/>
        <end position="166"/>
    </location>
</feature>
<feature type="compositionally biased region" description="Polar residues" evidence="1">
    <location>
        <begin position="113"/>
        <end position="124"/>
    </location>
</feature>
<evidence type="ECO:0000256" key="1">
    <source>
        <dbReference type="SAM" id="MobiDB-lite"/>
    </source>
</evidence>
<dbReference type="AlphaFoldDB" id="A0A8B8RWL7"/>
<proteinExistence type="predicted"/>
<name>A0A8B8RWL7_CAMFR</name>
<gene>
    <name evidence="3" type="primary">LOC116659227</name>
</gene>
<organism evidence="2 3">
    <name type="scientific">Camelus ferus</name>
    <name type="common">Wild bactrian camel</name>
    <name type="synonym">Camelus bactrianus ferus</name>
    <dbReference type="NCBI Taxonomy" id="419612"/>
    <lineage>
        <taxon>Eukaryota</taxon>
        <taxon>Metazoa</taxon>
        <taxon>Chordata</taxon>
        <taxon>Craniata</taxon>
        <taxon>Vertebrata</taxon>
        <taxon>Euteleostomi</taxon>
        <taxon>Mammalia</taxon>
        <taxon>Eutheria</taxon>
        <taxon>Laurasiatheria</taxon>
        <taxon>Artiodactyla</taxon>
        <taxon>Tylopoda</taxon>
        <taxon>Camelidae</taxon>
        <taxon>Camelus</taxon>
    </lineage>
</organism>
<dbReference type="KEGG" id="cfr:116659227"/>
<feature type="region of interest" description="Disordered" evidence="1">
    <location>
        <begin position="340"/>
        <end position="378"/>
    </location>
</feature>
<accession>A0A8B8RWL7</accession>